<dbReference type="Gene3D" id="2.40.160.20">
    <property type="match status" value="1"/>
</dbReference>
<dbReference type="SUPFAM" id="SSF56925">
    <property type="entry name" value="OMPA-like"/>
    <property type="match status" value="1"/>
</dbReference>
<feature type="signal peptide" evidence="2">
    <location>
        <begin position="1"/>
        <end position="22"/>
    </location>
</feature>
<evidence type="ECO:0000313" key="5">
    <source>
        <dbReference type="Proteomes" id="UP000054823"/>
    </source>
</evidence>
<dbReference type="RefSeq" id="WP_058240005.1">
    <property type="nucleotide sequence ID" value="NZ_CYPW01000024.1"/>
</dbReference>
<reference evidence="4 5" key="1">
    <citation type="submission" date="2015-09" db="EMBL/GenBank/DDBJ databases">
        <authorList>
            <consortium name="Swine Surveillance"/>
        </authorList>
    </citation>
    <scope>NUCLEOTIDE SEQUENCE [LARGE SCALE GENOMIC DNA]</scope>
    <source>
        <strain evidence="4 5">CECT 7688</strain>
    </source>
</reference>
<name>A0A0P1ERU8_9RHOB</name>
<gene>
    <name evidence="4" type="ORF">SHM7688_02249</name>
</gene>
<organism evidence="4 5">
    <name type="scientific">Shimia marina</name>
    <dbReference type="NCBI Taxonomy" id="321267"/>
    <lineage>
        <taxon>Bacteria</taxon>
        <taxon>Pseudomonadati</taxon>
        <taxon>Pseudomonadota</taxon>
        <taxon>Alphaproteobacteria</taxon>
        <taxon>Rhodobacterales</taxon>
        <taxon>Roseobacteraceae</taxon>
    </lineage>
</organism>
<keyword evidence="1 2" id="KW-0732">Signal</keyword>
<proteinExistence type="predicted"/>
<dbReference type="Pfam" id="PF13505">
    <property type="entry name" value="OMP_b-brl"/>
    <property type="match status" value="1"/>
</dbReference>
<evidence type="ECO:0000256" key="1">
    <source>
        <dbReference type="ARBA" id="ARBA00022729"/>
    </source>
</evidence>
<keyword evidence="5" id="KW-1185">Reference proteome</keyword>
<dbReference type="AlphaFoldDB" id="A0A0P1ERU8"/>
<feature type="chain" id="PRO_5006061836" evidence="2">
    <location>
        <begin position="23"/>
        <end position="226"/>
    </location>
</feature>
<accession>A0A0P1ERU8</accession>
<dbReference type="Proteomes" id="UP000054823">
    <property type="component" value="Unassembled WGS sequence"/>
</dbReference>
<evidence type="ECO:0000259" key="3">
    <source>
        <dbReference type="Pfam" id="PF13505"/>
    </source>
</evidence>
<dbReference type="InterPro" id="IPR011250">
    <property type="entry name" value="OMP/PagP_B-barrel"/>
</dbReference>
<evidence type="ECO:0000256" key="2">
    <source>
        <dbReference type="SAM" id="SignalP"/>
    </source>
</evidence>
<dbReference type="EMBL" id="CYPW01000024">
    <property type="protein sequence ID" value="CUH52802.1"/>
    <property type="molecule type" value="Genomic_DNA"/>
</dbReference>
<dbReference type="STRING" id="321267.SHM7688_02249"/>
<feature type="domain" description="Outer membrane protein beta-barrel" evidence="3">
    <location>
        <begin position="9"/>
        <end position="226"/>
    </location>
</feature>
<sequence length="226" mass="23491">MKHTLLSATLIASAALAAPAFAEDWYVQGFLGYSYADDATFAGNIGGNPNTVATDFDEDLNLGISVGRGFGSIGNGASLRGEIELSYRSNDIDAVDFSGNGAGAEANPGGDISSTFLMANAIVDFETNSKFTPYVGGGIGVGFIDQNVVYGANNNVTIRGDDEAFTAQLIAGTSYALNDTTSLFGDVRYARSFDVTGTRTAPNGTTASVSDDISNTSVNFGVRFKF</sequence>
<dbReference type="InterPro" id="IPR027385">
    <property type="entry name" value="Beta-barrel_OMP"/>
</dbReference>
<evidence type="ECO:0000313" key="4">
    <source>
        <dbReference type="EMBL" id="CUH52802.1"/>
    </source>
</evidence>
<protein>
    <submittedName>
        <fullName evidence="4">Outer membrane protein W</fullName>
    </submittedName>
</protein>